<name>A0ABW1QY95_9ACTN</name>
<evidence type="ECO:0000313" key="3">
    <source>
        <dbReference type="Proteomes" id="UP001596098"/>
    </source>
</evidence>
<dbReference type="RefSeq" id="WP_128221144.1">
    <property type="nucleotide sequence ID" value="NZ_CP034929.1"/>
</dbReference>
<keyword evidence="3" id="KW-1185">Reference proteome</keyword>
<reference evidence="3" key="1">
    <citation type="journal article" date="2019" name="Int. J. Syst. Evol. Microbiol.">
        <title>The Global Catalogue of Microorganisms (GCM) 10K type strain sequencing project: providing services to taxonomists for standard genome sequencing and annotation.</title>
        <authorList>
            <consortium name="The Broad Institute Genomics Platform"/>
            <consortium name="The Broad Institute Genome Sequencing Center for Infectious Disease"/>
            <person name="Wu L."/>
            <person name="Ma J."/>
        </authorList>
    </citation>
    <scope>NUCLEOTIDE SEQUENCE [LARGE SCALE GENOMIC DNA]</scope>
    <source>
        <strain evidence="3">DFY28</strain>
    </source>
</reference>
<evidence type="ECO:0000259" key="1">
    <source>
        <dbReference type="Pfam" id="PF18726"/>
    </source>
</evidence>
<dbReference type="InterPro" id="IPR040891">
    <property type="entry name" value="HEPN_SAV_6107"/>
</dbReference>
<sequence length="149" mass="15549">MTTLTMPMPMLPASVHTHLRRAAELLAEAVEASSAAERYAAAHVSALHAAAALVAVREVPGAVRRRPRNVWVLLARCVPEFAPWAAFYASGASKRAAAEAGSERAVTTLEAEALVAESDRFLVLVEEALGVVPHAALPHGLAAQGGARA</sequence>
<feature type="domain" description="SAV-6107-like HEPN" evidence="1">
    <location>
        <begin position="29"/>
        <end position="126"/>
    </location>
</feature>
<gene>
    <name evidence="2" type="ORF">ACFPWU_06430</name>
</gene>
<comment type="caution">
    <text evidence="2">The sequence shown here is derived from an EMBL/GenBank/DDBJ whole genome shotgun (WGS) entry which is preliminary data.</text>
</comment>
<evidence type="ECO:0000313" key="2">
    <source>
        <dbReference type="EMBL" id="MFC6153300.1"/>
    </source>
</evidence>
<organism evidence="2 3">
    <name type="scientific">Nocardioides yefusunii</name>
    <dbReference type="NCBI Taxonomy" id="2500546"/>
    <lineage>
        <taxon>Bacteria</taxon>
        <taxon>Bacillati</taxon>
        <taxon>Actinomycetota</taxon>
        <taxon>Actinomycetes</taxon>
        <taxon>Propionibacteriales</taxon>
        <taxon>Nocardioidaceae</taxon>
        <taxon>Nocardioides</taxon>
    </lineage>
</organism>
<protein>
    <submittedName>
        <fullName evidence="2">SAV_6107 family HEPN domain-containing protein</fullName>
    </submittedName>
</protein>
<proteinExistence type="predicted"/>
<dbReference type="EMBL" id="JBHSQI010000003">
    <property type="protein sequence ID" value="MFC6153300.1"/>
    <property type="molecule type" value="Genomic_DNA"/>
</dbReference>
<accession>A0ABW1QY95</accession>
<dbReference type="Proteomes" id="UP001596098">
    <property type="component" value="Unassembled WGS sequence"/>
</dbReference>
<dbReference type="Pfam" id="PF18726">
    <property type="entry name" value="HEPN_SAV_6107"/>
    <property type="match status" value="1"/>
</dbReference>